<evidence type="ECO:0000256" key="1">
    <source>
        <dbReference type="SAM" id="Phobius"/>
    </source>
</evidence>
<proteinExistence type="predicted"/>
<evidence type="ECO:0000313" key="2">
    <source>
        <dbReference type="EMBL" id="KAL3498878.1"/>
    </source>
</evidence>
<comment type="caution">
    <text evidence="2">The sequence shown here is derived from an EMBL/GenBank/DDBJ whole genome shotgun (WGS) entry which is preliminary data.</text>
</comment>
<evidence type="ECO:0000313" key="3">
    <source>
        <dbReference type="Proteomes" id="UP001630127"/>
    </source>
</evidence>
<protein>
    <submittedName>
        <fullName evidence="2">Uncharacterized protein</fullName>
    </submittedName>
</protein>
<dbReference type="EMBL" id="JBJUIK010000017">
    <property type="protein sequence ID" value="KAL3498878.1"/>
    <property type="molecule type" value="Genomic_DNA"/>
</dbReference>
<feature type="transmembrane region" description="Helical" evidence="1">
    <location>
        <begin position="71"/>
        <end position="89"/>
    </location>
</feature>
<organism evidence="2 3">
    <name type="scientific">Cinchona calisaya</name>
    <dbReference type="NCBI Taxonomy" id="153742"/>
    <lineage>
        <taxon>Eukaryota</taxon>
        <taxon>Viridiplantae</taxon>
        <taxon>Streptophyta</taxon>
        <taxon>Embryophyta</taxon>
        <taxon>Tracheophyta</taxon>
        <taxon>Spermatophyta</taxon>
        <taxon>Magnoliopsida</taxon>
        <taxon>eudicotyledons</taxon>
        <taxon>Gunneridae</taxon>
        <taxon>Pentapetalae</taxon>
        <taxon>asterids</taxon>
        <taxon>lamiids</taxon>
        <taxon>Gentianales</taxon>
        <taxon>Rubiaceae</taxon>
        <taxon>Cinchonoideae</taxon>
        <taxon>Cinchoneae</taxon>
        <taxon>Cinchona</taxon>
    </lineage>
</organism>
<dbReference type="AlphaFoldDB" id="A0ABD2XV96"/>
<keyword evidence="1" id="KW-0812">Transmembrane</keyword>
<keyword evidence="1" id="KW-1133">Transmembrane helix</keyword>
<accession>A0ABD2XV96</accession>
<dbReference type="Proteomes" id="UP001630127">
    <property type="component" value="Unassembled WGS sequence"/>
</dbReference>
<sequence>MAVVVVVVFIIISGIKDYVMKLRRNAPIFGYSAGFHRDIGLCAAIEKQISVGIWKKESSLTEEETGIGLTFLYQLGLVCLIQILFLFSLNY</sequence>
<name>A0ABD2XV96_9GENT</name>
<reference evidence="2 3" key="1">
    <citation type="submission" date="2024-11" db="EMBL/GenBank/DDBJ databases">
        <title>A near-complete genome assembly of Cinchona calisaya.</title>
        <authorList>
            <person name="Lian D.C."/>
            <person name="Zhao X.W."/>
            <person name="Wei L."/>
        </authorList>
    </citation>
    <scope>NUCLEOTIDE SEQUENCE [LARGE SCALE GENOMIC DNA]</scope>
    <source>
        <tissue evidence="2">Nenye</tissue>
    </source>
</reference>
<keyword evidence="3" id="KW-1185">Reference proteome</keyword>
<keyword evidence="1" id="KW-0472">Membrane</keyword>
<gene>
    <name evidence="2" type="ORF">ACH5RR_041610</name>
</gene>